<organism evidence="2 3">
    <name type="scientific">Microvirga tunisiensis</name>
    <dbReference type="NCBI Taxonomy" id="2108360"/>
    <lineage>
        <taxon>Bacteria</taxon>
        <taxon>Pseudomonadati</taxon>
        <taxon>Pseudomonadota</taxon>
        <taxon>Alphaproteobacteria</taxon>
        <taxon>Hyphomicrobiales</taxon>
        <taxon>Methylobacteriaceae</taxon>
        <taxon>Microvirga</taxon>
    </lineage>
</organism>
<accession>A0A5N7MVA2</accession>
<dbReference type="RefSeq" id="WP_152717773.1">
    <property type="nucleotide sequence ID" value="NZ_VOSJ01000479.1"/>
</dbReference>
<comment type="caution">
    <text evidence="2">The sequence shown here is derived from an EMBL/GenBank/DDBJ whole genome shotgun (WGS) entry which is preliminary data.</text>
</comment>
<keyword evidence="3" id="KW-1185">Reference proteome</keyword>
<protein>
    <submittedName>
        <fullName evidence="2">Uncharacterized protein</fullName>
    </submittedName>
</protein>
<evidence type="ECO:0000256" key="1">
    <source>
        <dbReference type="SAM" id="Phobius"/>
    </source>
</evidence>
<reference evidence="2 3" key="1">
    <citation type="journal article" date="2019" name="Syst. Appl. Microbiol.">
        <title>Microvirga tunisiensis sp. nov., a root nodule symbiotic bacterium isolated from Lupinus micranthus and L. luteus grown in Northern Tunisia.</title>
        <authorList>
            <person name="Msaddak A."/>
            <person name="Rejili M."/>
            <person name="Duran D."/>
            <person name="Mars M."/>
            <person name="Palacios J.M."/>
            <person name="Ruiz-Argueso T."/>
            <person name="Rey L."/>
            <person name="Imperial J."/>
        </authorList>
    </citation>
    <scope>NUCLEOTIDE SEQUENCE [LARGE SCALE GENOMIC DNA]</scope>
    <source>
        <strain evidence="2 3">Lmie10</strain>
    </source>
</reference>
<evidence type="ECO:0000313" key="2">
    <source>
        <dbReference type="EMBL" id="MPR30818.1"/>
    </source>
</evidence>
<feature type="transmembrane region" description="Helical" evidence="1">
    <location>
        <begin position="20"/>
        <end position="39"/>
    </location>
</feature>
<sequence length="179" mass="19335">MVEHVHGGLLKWIEMHPGTASWAQAIGSVLAIAAAIWIASAQSREARREAKAAKKAQFDAFIGLSDEALRQVKKVADVIADPKMIPQYYVLEHSSKMLEDLASALLSASLSPFGSSGTATQLQRLRGLVTHTGLVIARADTEYREKQAVSFNTGDVSRTNVIAAESAAHAIRAERDKLE</sequence>
<dbReference type="Proteomes" id="UP000403266">
    <property type="component" value="Unassembled WGS sequence"/>
</dbReference>
<evidence type="ECO:0000313" key="3">
    <source>
        <dbReference type="Proteomes" id="UP000403266"/>
    </source>
</evidence>
<keyword evidence="1" id="KW-0472">Membrane</keyword>
<name>A0A5N7MVA2_9HYPH</name>
<proteinExistence type="predicted"/>
<keyword evidence="1" id="KW-1133">Transmembrane helix</keyword>
<dbReference type="AlphaFoldDB" id="A0A5N7MVA2"/>
<keyword evidence="1" id="KW-0812">Transmembrane</keyword>
<dbReference type="EMBL" id="VOSK01000454">
    <property type="protein sequence ID" value="MPR30818.1"/>
    <property type="molecule type" value="Genomic_DNA"/>
</dbReference>
<gene>
    <name evidence="2" type="ORF">FS320_39145</name>
</gene>